<comment type="caution">
    <text evidence="2">The sequence shown here is derived from an EMBL/GenBank/DDBJ whole genome shotgun (WGS) entry which is preliminary data.</text>
</comment>
<dbReference type="GO" id="GO:1990071">
    <property type="term" value="C:TRAPPII protein complex"/>
    <property type="evidence" value="ECO:0007669"/>
    <property type="project" value="InterPro"/>
</dbReference>
<sequence>MLDLQFVFPKIKRRFYIPECFPRFRPKNALILSSSGNALILSSSGVSWPSDFRCKRWSFSFLSIHWCRRSPPDLGSTQDEAKAPQPESVLNIRYGIAGNRTIGAHTPVTMEPAGSEGSTQDLIFRSALVLQRPVMDPCLAVGFLPLSSGGLRVFLWYLGFNFESMITLKLSLCHAVDEVLYEVNANSENWMIVGRKRGHVSLSTKQGSRIVISILCMPLMAGYVHPPKLGLPNIDEANISCNPAGPHLFLQVINNCYNTHFQVPILPRLKLTTIISFFYGHYGGDEILEKYYAAECAINSYQKGIQQQLGIMHGLIHRLDARRERSVHSPTAGHSSYAADDFPEAEHDSPYARYDIHSIALKKYQTLLFDIYLLLGLVWRRLLLSAILDSNDVLFHNVMFFKAPL</sequence>
<dbReference type="Pfam" id="PF12584">
    <property type="entry name" value="TRAPPC10"/>
    <property type="match status" value="1"/>
</dbReference>
<evidence type="ECO:0000313" key="3">
    <source>
        <dbReference type="Proteomes" id="UP000288805"/>
    </source>
</evidence>
<feature type="domain" description="TRAPPC10/Trs130 C-terminal" evidence="1">
    <location>
        <begin position="178"/>
        <end position="231"/>
    </location>
</feature>
<accession>A0A438FJT5</accession>
<protein>
    <submittedName>
        <fullName evidence="2">Trafficking protein particle complex II-specific subunit 130-like</fullName>
    </submittedName>
</protein>
<name>A0A438FJT5_VITVI</name>
<dbReference type="PANTHER" id="PTHR13251">
    <property type="entry name" value="EPILEPSY HOLOPROSENCEPHALY CANDIDATE 1/TMEM1"/>
    <property type="match status" value="1"/>
</dbReference>
<gene>
    <name evidence="2" type="primary">TRS130_17</name>
    <name evidence="2" type="ORF">CK203_116313</name>
</gene>
<dbReference type="PANTHER" id="PTHR13251:SF3">
    <property type="entry name" value="TRAFFICKING PROTEIN PARTICLE COMPLEX SUBUNIT 10"/>
    <property type="match status" value="1"/>
</dbReference>
<dbReference type="InterPro" id="IPR045126">
    <property type="entry name" value="TRAPPC10/Trs130"/>
</dbReference>
<dbReference type="AlphaFoldDB" id="A0A438FJT5"/>
<evidence type="ECO:0000313" key="2">
    <source>
        <dbReference type="EMBL" id="RVW60268.1"/>
    </source>
</evidence>
<dbReference type="GO" id="GO:0048193">
    <property type="term" value="P:Golgi vesicle transport"/>
    <property type="evidence" value="ECO:0007669"/>
    <property type="project" value="InterPro"/>
</dbReference>
<evidence type="ECO:0000259" key="1">
    <source>
        <dbReference type="Pfam" id="PF12584"/>
    </source>
</evidence>
<organism evidence="2 3">
    <name type="scientific">Vitis vinifera</name>
    <name type="common">Grape</name>
    <dbReference type="NCBI Taxonomy" id="29760"/>
    <lineage>
        <taxon>Eukaryota</taxon>
        <taxon>Viridiplantae</taxon>
        <taxon>Streptophyta</taxon>
        <taxon>Embryophyta</taxon>
        <taxon>Tracheophyta</taxon>
        <taxon>Spermatophyta</taxon>
        <taxon>Magnoliopsida</taxon>
        <taxon>eudicotyledons</taxon>
        <taxon>Gunneridae</taxon>
        <taxon>Pentapetalae</taxon>
        <taxon>rosids</taxon>
        <taxon>Vitales</taxon>
        <taxon>Vitaceae</taxon>
        <taxon>Viteae</taxon>
        <taxon>Vitis</taxon>
    </lineage>
</organism>
<dbReference type="Proteomes" id="UP000288805">
    <property type="component" value="Unassembled WGS sequence"/>
</dbReference>
<reference evidence="2 3" key="1">
    <citation type="journal article" date="2018" name="PLoS Genet.">
        <title>Population sequencing reveals clonal diversity and ancestral inbreeding in the grapevine cultivar Chardonnay.</title>
        <authorList>
            <person name="Roach M.J."/>
            <person name="Johnson D.L."/>
            <person name="Bohlmann J."/>
            <person name="van Vuuren H.J."/>
            <person name="Jones S.J."/>
            <person name="Pretorius I.S."/>
            <person name="Schmidt S.A."/>
            <person name="Borneman A.R."/>
        </authorList>
    </citation>
    <scope>NUCLEOTIDE SEQUENCE [LARGE SCALE GENOMIC DNA]</scope>
    <source>
        <strain evidence="3">cv. Chardonnay</strain>
        <tissue evidence="2">Leaf</tissue>
    </source>
</reference>
<proteinExistence type="predicted"/>
<dbReference type="EMBL" id="QGNW01000866">
    <property type="protein sequence ID" value="RVW60268.1"/>
    <property type="molecule type" value="Genomic_DNA"/>
</dbReference>
<dbReference type="InterPro" id="IPR022233">
    <property type="entry name" value="TRAPPC10/Trs130_C"/>
</dbReference>